<dbReference type="AlphaFoldDB" id="A0A0G1SZ88"/>
<protein>
    <submittedName>
        <fullName evidence="1">Uncharacterized protein</fullName>
    </submittedName>
</protein>
<gene>
    <name evidence="1" type="ORF">UY01_C0027G0001</name>
</gene>
<dbReference type="EMBL" id="LCOJ01000027">
    <property type="protein sequence ID" value="KKU74787.1"/>
    <property type="molecule type" value="Genomic_DNA"/>
</dbReference>
<evidence type="ECO:0000313" key="2">
    <source>
        <dbReference type="Proteomes" id="UP000034879"/>
    </source>
</evidence>
<proteinExistence type="predicted"/>
<dbReference type="Proteomes" id="UP000034879">
    <property type="component" value="Unassembled WGS sequence"/>
</dbReference>
<name>A0A0G1SZ88_9BACT</name>
<sequence>FLALAGAGSLFQVVANAVGWHAENLKLDAQEKERDLQL</sequence>
<accession>A0A0G1SZ88</accession>
<organism evidence="1 2">
    <name type="scientific">Candidatus Nomurabacteria bacterium GW2011_GWB1_47_6</name>
    <dbReference type="NCBI Taxonomy" id="1618749"/>
    <lineage>
        <taxon>Bacteria</taxon>
        <taxon>Candidatus Nomuraibacteriota</taxon>
    </lineage>
</organism>
<evidence type="ECO:0000313" key="1">
    <source>
        <dbReference type="EMBL" id="KKU74787.1"/>
    </source>
</evidence>
<comment type="caution">
    <text evidence="1">The sequence shown here is derived from an EMBL/GenBank/DDBJ whole genome shotgun (WGS) entry which is preliminary data.</text>
</comment>
<reference evidence="1 2" key="1">
    <citation type="journal article" date="2015" name="Nature">
        <title>rRNA introns, odd ribosomes, and small enigmatic genomes across a large radiation of phyla.</title>
        <authorList>
            <person name="Brown C.T."/>
            <person name="Hug L.A."/>
            <person name="Thomas B.C."/>
            <person name="Sharon I."/>
            <person name="Castelle C.J."/>
            <person name="Singh A."/>
            <person name="Wilkins M.J."/>
            <person name="Williams K.H."/>
            <person name="Banfield J.F."/>
        </authorList>
    </citation>
    <scope>NUCLEOTIDE SEQUENCE [LARGE SCALE GENOMIC DNA]</scope>
</reference>
<feature type="non-terminal residue" evidence="1">
    <location>
        <position position="1"/>
    </location>
</feature>